<evidence type="ECO:0000313" key="11">
    <source>
        <dbReference type="EMBL" id="CAF1277114.1"/>
    </source>
</evidence>
<feature type="transmembrane region" description="Helical" evidence="8">
    <location>
        <begin position="377"/>
        <end position="396"/>
    </location>
</feature>
<evidence type="ECO:0000256" key="3">
    <source>
        <dbReference type="ARBA" id="ARBA00022692"/>
    </source>
</evidence>
<keyword evidence="2" id="KW-1003">Cell membrane</keyword>
<keyword evidence="7 8" id="KW-0472">Membrane</keyword>
<dbReference type="Pfam" id="PF01966">
    <property type="entry name" value="HD"/>
    <property type="match status" value="1"/>
</dbReference>
<keyword evidence="5 8" id="KW-1133">Transmembrane helix</keyword>
<evidence type="ECO:0000256" key="1">
    <source>
        <dbReference type="ARBA" id="ARBA00004236"/>
    </source>
</evidence>
<dbReference type="Gene3D" id="1.10.3210.10">
    <property type="entry name" value="Hypothetical protein af1432"/>
    <property type="match status" value="1"/>
</dbReference>
<protein>
    <recommendedName>
        <fullName evidence="14">HD domain-containing protein</fullName>
    </recommendedName>
</protein>
<evidence type="ECO:0000313" key="13">
    <source>
        <dbReference type="Proteomes" id="UP000663828"/>
    </source>
</evidence>
<keyword evidence="13" id="KW-1185">Reference proteome</keyword>
<accession>A0A816C6B5</accession>
<evidence type="ECO:0000313" key="12">
    <source>
        <dbReference type="EMBL" id="CAF1620073.1"/>
    </source>
</evidence>
<dbReference type="SUPFAM" id="SSF109604">
    <property type="entry name" value="HD-domain/PDEase-like"/>
    <property type="match status" value="1"/>
</dbReference>
<dbReference type="GO" id="GO:0051607">
    <property type="term" value="P:defense response to virus"/>
    <property type="evidence" value="ECO:0007669"/>
    <property type="project" value="UniProtKB-KW"/>
</dbReference>
<evidence type="ECO:0000256" key="4">
    <source>
        <dbReference type="ARBA" id="ARBA00022741"/>
    </source>
</evidence>
<dbReference type="InterPro" id="IPR006674">
    <property type="entry name" value="HD_domain"/>
</dbReference>
<evidence type="ECO:0000256" key="5">
    <source>
        <dbReference type="ARBA" id="ARBA00022989"/>
    </source>
</evidence>
<keyword evidence="3 8" id="KW-0812">Transmembrane</keyword>
<evidence type="ECO:0000256" key="6">
    <source>
        <dbReference type="ARBA" id="ARBA00023118"/>
    </source>
</evidence>
<dbReference type="InterPro" id="IPR043760">
    <property type="entry name" value="PycTM_dom"/>
</dbReference>
<dbReference type="GO" id="GO:0000166">
    <property type="term" value="F:nucleotide binding"/>
    <property type="evidence" value="ECO:0007669"/>
    <property type="project" value="UniProtKB-KW"/>
</dbReference>
<dbReference type="Pfam" id="PF18967">
    <property type="entry name" value="PycTM"/>
    <property type="match status" value="1"/>
</dbReference>
<evidence type="ECO:0000259" key="9">
    <source>
        <dbReference type="Pfam" id="PF01966"/>
    </source>
</evidence>
<dbReference type="Proteomes" id="UP000663828">
    <property type="component" value="Unassembled WGS sequence"/>
</dbReference>
<keyword evidence="4" id="KW-0547">Nucleotide-binding</keyword>
<dbReference type="EMBL" id="CAJNOJ010000197">
    <property type="protein sequence ID" value="CAF1277114.1"/>
    <property type="molecule type" value="Genomic_DNA"/>
</dbReference>
<evidence type="ECO:0008006" key="14">
    <source>
        <dbReference type="Google" id="ProtNLM"/>
    </source>
</evidence>
<feature type="domain" description="HD" evidence="9">
    <location>
        <begin position="33"/>
        <end position="132"/>
    </location>
</feature>
<evidence type="ECO:0000259" key="10">
    <source>
        <dbReference type="Pfam" id="PF18967"/>
    </source>
</evidence>
<proteinExistence type="predicted"/>
<dbReference type="GO" id="GO:0005886">
    <property type="term" value="C:plasma membrane"/>
    <property type="evidence" value="ECO:0007669"/>
    <property type="project" value="UniProtKB-SubCell"/>
</dbReference>
<dbReference type="CDD" id="cd00077">
    <property type="entry name" value="HDc"/>
    <property type="match status" value="1"/>
</dbReference>
<evidence type="ECO:0000256" key="7">
    <source>
        <dbReference type="ARBA" id="ARBA00023136"/>
    </source>
</evidence>
<evidence type="ECO:0000256" key="8">
    <source>
        <dbReference type="SAM" id="Phobius"/>
    </source>
</evidence>
<reference evidence="12" key="1">
    <citation type="submission" date="2021-02" db="EMBL/GenBank/DDBJ databases">
        <authorList>
            <person name="Nowell W R."/>
        </authorList>
    </citation>
    <scope>NUCLEOTIDE SEQUENCE</scope>
</reference>
<comment type="caution">
    <text evidence="12">The sequence shown here is derived from an EMBL/GenBank/DDBJ whole genome shotgun (WGS) entry which is preliminary data.</text>
</comment>
<name>A0A816C6B5_ADIRI</name>
<dbReference type="EMBL" id="CAJNOR010007596">
    <property type="protein sequence ID" value="CAF1620073.1"/>
    <property type="molecule type" value="Genomic_DNA"/>
</dbReference>
<dbReference type="OrthoDB" id="10249147at2759"/>
<feature type="transmembrane region" description="Helical" evidence="8">
    <location>
        <begin position="278"/>
        <end position="299"/>
    </location>
</feature>
<keyword evidence="6" id="KW-0051">Antiviral defense</keyword>
<evidence type="ECO:0000256" key="2">
    <source>
        <dbReference type="ARBA" id="ARBA00022475"/>
    </source>
</evidence>
<comment type="subcellular location">
    <subcellularLocation>
        <location evidence="1">Cell membrane</location>
    </subcellularLocation>
</comment>
<organism evidence="12 13">
    <name type="scientific">Adineta ricciae</name>
    <name type="common">Rotifer</name>
    <dbReference type="NCBI Taxonomy" id="249248"/>
    <lineage>
        <taxon>Eukaryota</taxon>
        <taxon>Metazoa</taxon>
        <taxon>Spiralia</taxon>
        <taxon>Gnathifera</taxon>
        <taxon>Rotifera</taxon>
        <taxon>Eurotatoria</taxon>
        <taxon>Bdelloidea</taxon>
        <taxon>Adinetida</taxon>
        <taxon>Adinetidae</taxon>
        <taxon>Adineta</taxon>
    </lineage>
</organism>
<dbReference type="Proteomes" id="UP000663852">
    <property type="component" value="Unassembled WGS sequence"/>
</dbReference>
<feature type="domain" description="Pycsar effector protein" evidence="10">
    <location>
        <begin position="231"/>
        <end position="392"/>
    </location>
</feature>
<dbReference type="InterPro" id="IPR003607">
    <property type="entry name" value="HD/PDEase_dom"/>
</dbReference>
<sequence length="399" mass="45799">MLEINNSLLSAASKYVSDIFSGKVSKDFIFHSYEHTTEVVLHSELIAGTYDLSEDDRLALTLAAWFHDTGYSSGVAKYHETESQRIATEFLQDHNVSEEIIAKVSNCIIATRMPQSPTNTIEQILCDADLFHLGSSEFLEKNKLLREEINRLKNEKIGKKDWRRINIEFLRRHRYFTDYARENLDPMKKKHLNELLEKEGLIPEPVEVSKEKKLPKEETKPARNDRGVVAMFRIMSESHVSLSQMADSKANIMISVNTIVISIMVSVLLGKLQFYPEFIIPTIILVSVCLAAVIFAILATRPNISGGTFAREDIENKKVNLLFFGNFYNMQLSDYDWAMKEMMNDKEYLYGSMIKDMYYLGLVLARKYRFLRVSYNIFMFGLIAAIIAFALAFILGTKE</sequence>
<gene>
    <name evidence="11" type="ORF">EDS130_LOCUS29338</name>
    <name evidence="12" type="ORF">XAT740_LOCUS50118</name>
</gene>
<dbReference type="AlphaFoldDB" id="A0A816C6B5"/>